<reference evidence="8" key="2">
    <citation type="journal article" date="2022" name="Hortic Res">
        <title>The genome of Dioscorea zingiberensis sheds light on the biosynthesis, origin and evolution of the medicinally important diosgenin saponins.</title>
        <authorList>
            <person name="Li Y."/>
            <person name="Tan C."/>
            <person name="Li Z."/>
            <person name="Guo J."/>
            <person name="Li S."/>
            <person name="Chen X."/>
            <person name="Wang C."/>
            <person name="Dai X."/>
            <person name="Yang H."/>
            <person name="Song W."/>
            <person name="Hou L."/>
            <person name="Xu J."/>
            <person name="Tong Z."/>
            <person name="Xu A."/>
            <person name="Yuan X."/>
            <person name="Wang W."/>
            <person name="Yang Q."/>
            <person name="Chen L."/>
            <person name="Sun Z."/>
            <person name="Wang K."/>
            <person name="Pan B."/>
            <person name="Chen J."/>
            <person name="Bao Y."/>
            <person name="Liu F."/>
            <person name="Qi X."/>
            <person name="Gang D.R."/>
            <person name="Wen J."/>
            <person name="Li J."/>
        </authorList>
    </citation>
    <scope>NUCLEOTIDE SEQUENCE</scope>
    <source>
        <strain evidence="8">Dzin_1.0</strain>
    </source>
</reference>
<evidence type="ECO:0000259" key="7">
    <source>
        <dbReference type="PROSITE" id="PS51032"/>
    </source>
</evidence>
<sequence>MDMNFVSSSSSSSSPVPQKVKKTRAKQEKNGKSTNNADTNTTNKTSSSSSSTRYLGVRRRPWGRYVAEIRDPATKDRHWLGTFDTAEEAAVAYDRAARSLRGPQARTNFDLSADIPPDHSKINSMPQITITPDHQDVINDPQWQCTSEMETKEFNAYFEEGFVHSPLFGPMPTDQPPPTGGRPRFRLASIARMEPQVAPPPPPSQPAETLETPPLSRIPTFTRGIAPPPPPPPTTTTTTLNEGSPSMVPLMASPPSSPKIIKSTNSMSTLAPIPEPESKSMLTPQPETMIFSTQDNSTSTKMKSSKMETKLNSKREEDSKWGVITITGDNMGAYMDLASQNKKQNNSSSNMPKKETSKDKPIAALVNSNVQAINNSMVLNNDFAHKNPGVHLSLSSRRRPISTSNNHLLKV</sequence>
<dbReference type="FunFam" id="3.30.730.10:FF:000001">
    <property type="entry name" value="Ethylene-responsive transcription factor 2"/>
    <property type="match status" value="1"/>
</dbReference>
<dbReference type="EMBL" id="JAGGNH010000001">
    <property type="protein sequence ID" value="KAJ0988720.1"/>
    <property type="molecule type" value="Genomic_DNA"/>
</dbReference>
<evidence type="ECO:0000256" key="6">
    <source>
        <dbReference type="SAM" id="MobiDB-lite"/>
    </source>
</evidence>
<organism evidence="8 9">
    <name type="scientific">Dioscorea zingiberensis</name>
    <dbReference type="NCBI Taxonomy" id="325984"/>
    <lineage>
        <taxon>Eukaryota</taxon>
        <taxon>Viridiplantae</taxon>
        <taxon>Streptophyta</taxon>
        <taxon>Embryophyta</taxon>
        <taxon>Tracheophyta</taxon>
        <taxon>Spermatophyta</taxon>
        <taxon>Magnoliopsida</taxon>
        <taxon>Liliopsida</taxon>
        <taxon>Dioscoreales</taxon>
        <taxon>Dioscoreaceae</taxon>
        <taxon>Dioscorea</taxon>
    </lineage>
</organism>
<evidence type="ECO:0000256" key="4">
    <source>
        <dbReference type="ARBA" id="ARBA00023163"/>
    </source>
</evidence>
<dbReference type="Gene3D" id="3.30.730.10">
    <property type="entry name" value="AP2/ERF domain"/>
    <property type="match status" value="1"/>
</dbReference>
<dbReference type="Pfam" id="PF00847">
    <property type="entry name" value="AP2"/>
    <property type="match status" value="1"/>
</dbReference>
<dbReference type="SMART" id="SM00380">
    <property type="entry name" value="AP2"/>
    <property type="match status" value="1"/>
</dbReference>
<evidence type="ECO:0000256" key="3">
    <source>
        <dbReference type="ARBA" id="ARBA00023125"/>
    </source>
</evidence>
<dbReference type="PANTHER" id="PTHR31677:SF118">
    <property type="entry name" value="OS04G0399800 PROTEIN"/>
    <property type="match status" value="1"/>
</dbReference>
<dbReference type="PROSITE" id="PS51032">
    <property type="entry name" value="AP2_ERF"/>
    <property type="match status" value="1"/>
</dbReference>
<keyword evidence="2" id="KW-0805">Transcription regulation</keyword>
<comment type="subcellular location">
    <subcellularLocation>
        <location evidence="1">Nucleus</location>
    </subcellularLocation>
</comment>
<feature type="domain" description="AP2/ERF" evidence="7">
    <location>
        <begin position="53"/>
        <end position="110"/>
    </location>
</feature>
<evidence type="ECO:0000256" key="5">
    <source>
        <dbReference type="ARBA" id="ARBA00023242"/>
    </source>
</evidence>
<dbReference type="CDD" id="cd00018">
    <property type="entry name" value="AP2"/>
    <property type="match status" value="1"/>
</dbReference>
<name>A0A9D5DDB2_9LILI</name>
<dbReference type="InterPro" id="IPR036955">
    <property type="entry name" value="AP2/ERF_dom_sf"/>
</dbReference>
<evidence type="ECO:0000313" key="8">
    <source>
        <dbReference type="EMBL" id="KAJ0988720.1"/>
    </source>
</evidence>
<feature type="compositionally biased region" description="Low complexity" evidence="6">
    <location>
        <begin position="33"/>
        <end position="52"/>
    </location>
</feature>
<keyword evidence="4" id="KW-0804">Transcription</keyword>
<feature type="region of interest" description="Disordered" evidence="6">
    <location>
        <begin position="222"/>
        <end position="243"/>
    </location>
</feature>
<feature type="region of interest" description="Disordered" evidence="6">
    <location>
        <begin position="1"/>
        <end position="55"/>
    </location>
</feature>
<gene>
    <name evidence="8" type="ORF">J5N97_007076</name>
</gene>
<feature type="region of interest" description="Disordered" evidence="6">
    <location>
        <begin position="390"/>
        <end position="411"/>
    </location>
</feature>
<feature type="compositionally biased region" description="Polar residues" evidence="6">
    <location>
        <begin position="401"/>
        <end position="411"/>
    </location>
</feature>
<accession>A0A9D5DDB2</accession>
<dbReference type="GO" id="GO:0005634">
    <property type="term" value="C:nucleus"/>
    <property type="evidence" value="ECO:0007669"/>
    <property type="project" value="UniProtKB-SubCell"/>
</dbReference>
<dbReference type="GO" id="GO:0003677">
    <property type="term" value="F:DNA binding"/>
    <property type="evidence" value="ECO:0007669"/>
    <property type="project" value="UniProtKB-KW"/>
</dbReference>
<dbReference type="InterPro" id="IPR016177">
    <property type="entry name" value="DNA-bd_dom_sf"/>
</dbReference>
<proteinExistence type="predicted"/>
<evidence type="ECO:0000256" key="2">
    <source>
        <dbReference type="ARBA" id="ARBA00023015"/>
    </source>
</evidence>
<feature type="region of interest" description="Disordered" evidence="6">
    <location>
        <begin position="341"/>
        <end position="360"/>
    </location>
</feature>
<dbReference type="PANTHER" id="PTHR31677">
    <property type="entry name" value="AP2 DOMAIN CLASS TRANSCRIPTION FACTOR"/>
    <property type="match status" value="1"/>
</dbReference>
<dbReference type="GO" id="GO:0003700">
    <property type="term" value="F:DNA-binding transcription factor activity"/>
    <property type="evidence" value="ECO:0007669"/>
    <property type="project" value="InterPro"/>
</dbReference>
<dbReference type="InterPro" id="IPR001471">
    <property type="entry name" value="AP2/ERF_dom"/>
</dbReference>
<protein>
    <recommendedName>
        <fullName evidence="7">AP2/ERF domain-containing protein</fullName>
    </recommendedName>
</protein>
<dbReference type="OrthoDB" id="1939627at2759"/>
<dbReference type="Proteomes" id="UP001085076">
    <property type="component" value="Miscellaneous, Linkage group lg01"/>
</dbReference>
<keyword evidence="5" id="KW-0539">Nucleus</keyword>
<feature type="region of interest" description="Disordered" evidence="6">
    <location>
        <begin position="291"/>
        <end position="315"/>
    </location>
</feature>
<evidence type="ECO:0000256" key="1">
    <source>
        <dbReference type="ARBA" id="ARBA00004123"/>
    </source>
</evidence>
<dbReference type="PRINTS" id="PR00367">
    <property type="entry name" value="ETHRSPELEMNT"/>
</dbReference>
<keyword evidence="9" id="KW-1185">Reference proteome</keyword>
<feature type="compositionally biased region" description="Basic and acidic residues" evidence="6">
    <location>
        <begin position="305"/>
        <end position="315"/>
    </location>
</feature>
<dbReference type="AlphaFoldDB" id="A0A9D5DDB2"/>
<reference evidence="8" key="1">
    <citation type="submission" date="2021-03" db="EMBL/GenBank/DDBJ databases">
        <authorList>
            <person name="Li Z."/>
            <person name="Yang C."/>
        </authorList>
    </citation>
    <scope>NUCLEOTIDE SEQUENCE</scope>
    <source>
        <strain evidence="8">Dzin_1.0</strain>
        <tissue evidence="8">Leaf</tissue>
    </source>
</reference>
<evidence type="ECO:0000313" key="9">
    <source>
        <dbReference type="Proteomes" id="UP001085076"/>
    </source>
</evidence>
<comment type="caution">
    <text evidence="8">The sequence shown here is derived from an EMBL/GenBank/DDBJ whole genome shotgun (WGS) entry which is preliminary data.</text>
</comment>
<dbReference type="SUPFAM" id="SSF54171">
    <property type="entry name" value="DNA-binding domain"/>
    <property type="match status" value="1"/>
</dbReference>
<keyword evidence="3" id="KW-0238">DNA-binding</keyword>
<feature type="compositionally biased region" description="Low complexity" evidence="6">
    <location>
        <begin position="341"/>
        <end position="350"/>
    </location>
</feature>